<evidence type="ECO:0000256" key="15">
    <source>
        <dbReference type="PROSITE-ProRule" id="PRU00560"/>
    </source>
</evidence>
<dbReference type="Pfam" id="PF00580">
    <property type="entry name" value="UvrD-helicase"/>
    <property type="match status" value="1"/>
</dbReference>
<dbReference type="PROSITE" id="PS51217">
    <property type="entry name" value="UVRD_HELICASE_CTER"/>
    <property type="match status" value="1"/>
</dbReference>
<keyword evidence="10" id="KW-0413">Isomerase</keyword>
<feature type="binding site" evidence="15">
    <location>
        <begin position="24"/>
        <end position="31"/>
    </location>
    <ligand>
        <name>ATP</name>
        <dbReference type="ChEBI" id="CHEBI:30616"/>
    </ligand>
</feature>
<dbReference type="InterPro" id="IPR011335">
    <property type="entry name" value="Restrct_endonuc-II-like"/>
</dbReference>
<name>A0ABQ3AX25_9GAMM</name>
<keyword evidence="2 15" id="KW-0547">Nucleotide-binding</keyword>
<evidence type="ECO:0000256" key="11">
    <source>
        <dbReference type="ARBA" id="ARBA00034617"/>
    </source>
</evidence>
<keyword evidence="1" id="KW-0540">Nuclease</keyword>
<dbReference type="EMBL" id="BMYZ01000001">
    <property type="protein sequence ID" value="GGY69962.1"/>
    <property type="molecule type" value="Genomic_DNA"/>
</dbReference>
<dbReference type="Pfam" id="PF12705">
    <property type="entry name" value="PDDEXK_1"/>
    <property type="match status" value="1"/>
</dbReference>
<keyword evidence="7 15" id="KW-0067">ATP-binding</keyword>
<evidence type="ECO:0000256" key="4">
    <source>
        <dbReference type="ARBA" id="ARBA00022801"/>
    </source>
</evidence>
<evidence type="ECO:0000259" key="17">
    <source>
        <dbReference type="PROSITE" id="PS51217"/>
    </source>
</evidence>
<evidence type="ECO:0000256" key="10">
    <source>
        <dbReference type="ARBA" id="ARBA00023235"/>
    </source>
</evidence>
<evidence type="ECO:0000256" key="9">
    <source>
        <dbReference type="ARBA" id="ARBA00023204"/>
    </source>
</evidence>
<protein>
    <recommendedName>
        <fullName evidence="12">DNA 3'-5' helicase</fullName>
        <ecNumber evidence="12">5.6.2.4</ecNumber>
    </recommendedName>
    <alternativeName>
        <fullName evidence="13">DNA 3'-5' helicase II</fullName>
    </alternativeName>
</protein>
<evidence type="ECO:0000256" key="7">
    <source>
        <dbReference type="ARBA" id="ARBA00022840"/>
    </source>
</evidence>
<evidence type="ECO:0000256" key="13">
    <source>
        <dbReference type="ARBA" id="ARBA00034923"/>
    </source>
</evidence>
<evidence type="ECO:0000256" key="3">
    <source>
        <dbReference type="ARBA" id="ARBA00022763"/>
    </source>
</evidence>
<dbReference type="Gene3D" id="1.10.486.10">
    <property type="entry name" value="PCRA, domain 4"/>
    <property type="match status" value="1"/>
</dbReference>
<comment type="catalytic activity">
    <reaction evidence="14">
        <text>ATP + H2O = ADP + phosphate + H(+)</text>
        <dbReference type="Rhea" id="RHEA:13065"/>
        <dbReference type="ChEBI" id="CHEBI:15377"/>
        <dbReference type="ChEBI" id="CHEBI:15378"/>
        <dbReference type="ChEBI" id="CHEBI:30616"/>
        <dbReference type="ChEBI" id="CHEBI:43474"/>
        <dbReference type="ChEBI" id="CHEBI:456216"/>
        <dbReference type="EC" id="5.6.2.4"/>
    </reaction>
</comment>
<dbReference type="InterPro" id="IPR011604">
    <property type="entry name" value="PDDEXK-like_dom_sf"/>
</dbReference>
<dbReference type="GO" id="GO:0004386">
    <property type="term" value="F:helicase activity"/>
    <property type="evidence" value="ECO:0007669"/>
    <property type="project" value="UniProtKB-KW"/>
</dbReference>
<dbReference type="PANTHER" id="PTHR11070:SF2">
    <property type="entry name" value="ATP-DEPENDENT DNA HELICASE SRS2"/>
    <property type="match status" value="1"/>
</dbReference>
<dbReference type="Proteomes" id="UP000619761">
    <property type="component" value="Unassembled WGS sequence"/>
</dbReference>
<evidence type="ECO:0000256" key="6">
    <source>
        <dbReference type="ARBA" id="ARBA00022839"/>
    </source>
</evidence>
<organism evidence="18 19">
    <name type="scientific">Cellvibrio zantedeschiae</name>
    <dbReference type="NCBI Taxonomy" id="1237077"/>
    <lineage>
        <taxon>Bacteria</taxon>
        <taxon>Pseudomonadati</taxon>
        <taxon>Pseudomonadota</taxon>
        <taxon>Gammaproteobacteria</taxon>
        <taxon>Cellvibrionales</taxon>
        <taxon>Cellvibrionaceae</taxon>
        <taxon>Cellvibrio</taxon>
    </lineage>
</organism>
<gene>
    <name evidence="18" type="ORF">GCM10011613_12920</name>
</gene>
<dbReference type="SUPFAM" id="SSF52980">
    <property type="entry name" value="Restriction endonuclease-like"/>
    <property type="match status" value="1"/>
</dbReference>
<dbReference type="Pfam" id="PF13361">
    <property type="entry name" value="UvrD_C"/>
    <property type="match status" value="2"/>
</dbReference>
<keyword evidence="5 15" id="KW-0347">Helicase</keyword>
<comment type="caution">
    <text evidence="18">The sequence shown here is derived from an EMBL/GenBank/DDBJ whole genome shotgun (WGS) entry which is preliminary data.</text>
</comment>
<dbReference type="SUPFAM" id="SSF52540">
    <property type="entry name" value="P-loop containing nucleoside triphosphate hydrolases"/>
    <property type="match status" value="1"/>
</dbReference>
<dbReference type="InterPro" id="IPR038726">
    <property type="entry name" value="PDDEXK_AddAB-type"/>
</dbReference>
<evidence type="ECO:0000313" key="19">
    <source>
        <dbReference type="Proteomes" id="UP000619761"/>
    </source>
</evidence>
<feature type="domain" description="UvrD-like helicase C-terminal" evidence="17">
    <location>
        <begin position="504"/>
        <end position="800"/>
    </location>
</feature>
<keyword evidence="8" id="KW-0238">DNA-binding</keyword>
<evidence type="ECO:0000259" key="16">
    <source>
        <dbReference type="PROSITE" id="PS51198"/>
    </source>
</evidence>
<dbReference type="EC" id="5.6.2.4" evidence="12"/>
<comment type="catalytic activity">
    <reaction evidence="11">
        <text>Couples ATP hydrolysis with the unwinding of duplex DNA by translocating in the 3'-5' direction.</text>
        <dbReference type="EC" id="5.6.2.4"/>
    </reaction>
</comment>
<proteinExistence type="predicted"/>
<dbReference type="PROSITE" id="PS51198">
    <property type="entry name" value="UVRD_HELICASE_ATP_BIND"/>
    <property type="match status" value="1"/>
</dbReference>
<dbReference type="InterPro" id="IPR014017">
    <property type="entry name" value="DNA_helicase_UvrD-like_C"/>
</dbReference>
<dbReference type="Gene3D" id="3.40.50.300">
    <property type="entry name" value="P-loop containing nucleotide triphosphate hydrolases"/>
    <property type="match status" value="4"/>
</dbReference>
<keyword evidence="6" id="KW-0269">Exonuclease</keyword>
<evidence type="ECO:0000256" key="8">
    <source>
        <dbReference type="ARBA" id="ARBA00023125"/>
    </source>
</evidence>
<feature type="domain" description="UvrD-like helicase ATP-binding" evidence="16">
    <location>
        <begin position="3"/>
        <end position="492"/>
    </location>
</feature>
<evidence type="ECO:0000256" key="14">
    <source>
        <dbReference type="ARBA" id="ARBA00048988"/>
    </source>
</evidence>
<evidence type="ECO:0000256" key="1">
    <source>
        <dbReference type="ARBA" id="ARBA00022722"/>
    </source>
</evidence>
<dbReference type="Gene3D" id="3.90.320.10">
    <property type="match status" value="1"/>
</dbReference>
<evidence type="ECO:0000256" key="2">
    <source>
        <dbReference type="ARBA" id="ARBA00022741"/>
    </source>
</evidence>
<keyword evidence="19" id="KW-1185">Reference proteome</keyword>
<sequence length="1164" mass="130988">MNQPLDLLARQAALDPTRSFAVSAPAGSGKTGLLTQRLLKLLSLCDNPEEVLAITFTRKAAGEMQDRVLQALWNAKEQPQPSNPHDLLTWQLATNLLAHDSEKNWNLLQCPQRLRIQTIDSLCSAIARQLPIASGFGSQPKPGDDTDAAYRQAVHQLLNELESETSVRDDLTRLLEHLDNNLPALETLLIALLAKRDQWLGLVFQAQHKNARAYLEDVLQNIILDSLSAATKVLQLHASELAGIADWAAGNLQDSAPQTLIAKLRGIAGLPDIDLNDFEQWIAIAELLLTGDGSFRKALNKNQGFPSAKENKESTSYKDRFAEMVAAIVDLHPDAAEVLHELRNLPPAHYDENQWELLDSLTRLLPRLAARLDIVFADTGETDFTAVSQAALTALGYEESPSEIALQLDYRIRHILVDEFQDTASTQLELLQKLTAGWQTGDGRSLFIVGDGMQSCYSFRNANVGIFLEARAQGIGHLPLEKLDLTVNFRSQSGIVNWVNEQFYRAFPVEDDISRGAVKYSPSNAFKPELDGNAVELYLSPFSKADANTDTDDEESTSENRYLAELHEAEAIANLIKELRTNNPDDSVALLARGRNHLQHIFPAMSRLGLSWQATDIDSLSQRMAIIDLTSLTRALLNPADRIAWLAILRAPWCGLDLKDLHAIANTKLENNPIGKTNDFPFIWQQVLCFEDIENISSRGQRALLRFINVIQPALESRQRKPLRQWIEGVWLALGGPATLLDPQDIKDTPTFFALLEQHQQSGSITDWSKFNRAVEKLYAAPRQNADVNLQVMTMHKSKGLEFDHVIIPRLHKLSPGDGQQLMLWRERLSHQGERQLLLGPLAPVGGDKDKLYKYIQKEAALQLDYEATRLFYVGCTRAIKKLYLFATLAQTDDGSWKTPPKKSLLSSIWQSVQNEASTISTGVLKKSNIHEVAFERPGLQQIVALKPEWQLPALVDNELLKLYRGKEVSEEENIPEIETPKAKLARHTGTIIHRALQNLVGTQKSKDISKWITTQEAFWRIQLKQYGWQPEEIALSIKKIVRAINNTLNDKRGQWILDNSHLQSACELAITYKQGDKIDLKLRENIIDRTFIANGTRWIIDYKSSEPTEGQTTADFITQEILAYRTQLLRYKNCFTALGENEIKMGFYFPLLENTERFVEIDI</sequence>
<dbReference type="RefSeq" id="WP_189416878.1">
    <property type="nucleotide sequence ID" value="NZ_BMYZ01000001.1"/>
</dbReference>
<evidence type="ECO:0000313" key="18">
    <source>
        <dbReference type="EMBL" id="GGY69962.1"/>
    </source>
</evidence>
<dbReference type="InterPro" id="IPR027417">
    <property type="entry name" value="P-loop_NTPase"/>
</dbReference>
<keyword evidence="3" id="KW-0227">DNA damage</keyword>
<keyword evidence="4 15" id="KW-0378">Hydrolase</keyword>
<accession>A0ABQ3AX25</accession>
<reference evidence="19" key="1">
    <citation type="journal article" date="2019" name="Int. J. Syst. Evol. Microbiol.">
        <title>The Global Catalogue of Microorganisms (GCM) 10K type strain sequencing project: providing services to taxonomists for standard genome sequencing and annotation.</title>
        <authorList>
            <consortium name="The Broad Institute Genomics Platform"/>
            <consortium name="The Broad Institute Genome Sequencing Center for Infectious Disease"/>
            <person name="Wu L."/>
            <person name="Ma J."/>
        </authorList>
    </citation>
    <scope>NUCLEOTIDE SEQUENCE [LARGE SCALE GENOMIC DNA]</scope>
    <source>
        <strain evidence="19">KCTC 32239</strain>
    </source>
</reference>
<keyword evidence="9" id="KW-0234">DNA repair</keyword>
<dbReference type="PANTHER" id="PTHR11070">
    <property type="entry name" value="UVRD / RECB / PCRA DNA HELICASE FAMILY MEMBER"/>
    <property type="match status" value="1"/>
</dbReference>
<evidence type="ECO:0000256" key="12">
    <source>
        <dbReference type="ARBA" id="ARBA00034808"/>
    </source>
</evidence>
<evidence type="ECO:0000256" key="5">
    <source>
        <dbReference type="ARBA" id="ARBA00022806"/>
    </source>
</evidence>
<dbReference type="InterPro" id="IPR000212">
    <property type="entry name" value="DNA_helicase_UvrD/REP"/>
</dbReference>
<dbReference type="InterPro" id="IPR014016">
    <property type="entry name" value="UvrD-like_ATP-bd"/>
</dbReference>